<dbReference type="GO" id="GO:0019288">
    <property type="term" value="P:isopentenyl diphosphate biosynthetic process, methylerythritol 4-phosphate pathway"/>
    <property type="evidence" value="ECO:0007669"/>
    <property type="project" value="UniProtKB-UniPathway"/>
</dbReference>
<evidence type="ECO:0000256" key="4">
    <source>
        <dbReference type="ARBA" id="ARBA00012579"/>
    </source>
</evidence>
<dbReference type="UniPathway" id="UPA00056">
    <property type="reaction ID" value="UER00095"/>
</dbReference>
<dbReference type="AlphaFoldDB" id="A0A6J7E6N2"/>
<dbReference type="PANTHER" id="PTHR43181:SF1">
    <property type="entry name" value="2-C-METHYL-D-ERYTHRITOL 2,4-CYCLODIPHOSPHATE SYNTHASE, CHLOROPLASTIC"/>
    <property type="match status" value="1"/>
</dbReference>
<dbReference type="Gene3D" id="3.30.1330.50">
    <property type="entry name" value="2-C-methyl-D-erythritol 2,4-cyclodiphosphate synthase"/>
    <property type="match status" value="1"/>
</dbReference>
<dbReference type="NCBIfam" id="TIGR00151">
    <property type="entry name" value="ispF"/>
    <property type="match status" value="1"/>
</dbReference>
<sequence>MTPPRFGIGYDVHPLAPGRPMVVGGVTIDSEFGPVGHSDADVLCHAITDALLGAAALGDIGELFPDTDEQHAGADSVELLRKAVDHVLQAGFRPWNVDATVNLETPKLIGHRDQMRTTLAGALGIPVDRVSVKATRGEGLGFVGRGEGMSAMAVVSVTEVEDGI</sequence>
<accession>A0A6J7E6N2</accession>
<evidence type="ECO:0000313" key="9">
    <source>
        <dbReference type="EMBL" id="CAB4877738.1"/>
    </source>
</evidence>
<dbReference type="InterPro" id="IPR003526">
    <property type="entry name" value="MECDP_synthase"/>
</dbReference>
<keyword evidence="6" id="KW-0414">Isoprene biosynthesis</keyword>
<evidence type="ECO:0000256" key="2">
    <source>
        <dbReference type="ARBA" id="ARBA00001968"/>
    </source>
</evidence>
<reference evidence="9" key="1">
    <citation type="submission" date="2020-05" db="EMBL/GenBank/DDBJ databases">
        <authorList>
            <person name="Chiriac C."/>
            <person name="Salcher M."/>
            <person name="Ghai R."/>
            <person name="Kavagutti S V."/>
        </authorList>
    </citation>
    <scope>NUCLEOTIDE SEQUENCE</scope>
</reference>
<dbReference type="PANTHER" id="PTHR43181">
    <property type="entry name" value="2-C-METHYL-D-ERYTHRITOL 2,4-CYCLODIPHOSPHATE SYNTHASE, CHLOROPLASTIC"/>
    <property type="match status" value="1"/>
</dbReference>
<dbReference type="HAMAP" id="MF_00107">
    <property type="entry name" value="IspF"/>
    <property type="match status" value="1"/>
</dbReference>
<dbReference type="InterPro" id="IPR020555">
    <property type="entry name" value="MECDP_synthase_CS"/>
</dbReference>
<organism evidence="9">
    <name type="scientific">freshwater metagenome</name>
    <dbReference type="NCBI Taxonomy" id="449393"/>
    <lineage>
        <taxon>unclassified sequences</taxon>
        <taxon>metagenomes</taxon>
        <taxon>ecological metagenomes</taxon>
    </lineage>
</organism>
<name>A0A6J7E6N2_9ZZZZ</name>
<dbReference type="GO" id="GO:0008685">
    <property type="term" value="F:2-C-methyl-D-erythritol 2,4-cyclodiphosphate synthase activity"/>
    <property type="evidence" value="ECO:0007669"/>
    <property type="project" value="UniProtKB-EC"/>
</dbReference>
<dbReference type="InterPro" id="IPR036571">
    <property type="entry name" value="MECDP_synthase_sf"/>
</dbReference>
<keyword evidence="5" id="KW-0479">Metal-binding</keyword>
<dbReference type="SUPFAM" id="SSF69765">
    <property type="entry name" value="IpsF-like"/>
    <property type="match status" value="1"/>
</dbReference>
<comment type="cofactor">
    <cofactor evidence="2">
        <name>a divalent metal cation</name>
        <dbReference type="ChEBI" id="CHEBI:60240"/>
    </cofactor>
</comment>
<dbReference type="CDD" id="cd00554">
    <property type="entry name" value="MECDP_synthase"/>
    <property type="match status" value="1"/>
</dbReference>
<keyword evidence="7" id="KW-0456">Lyase</keyword>
<dbReference type="GO" id="GO:0016114">
    <property type="term" value="P:terpenoid biosynthetic process"/>
    <property type="evidence" value="ECO:0007669"/>
    <property type="project" value="InterPro"/>
</dbReference>
<dbReference type="EC" id="4.6.1.12" evidence="4"/>
<feature type="domain" description="2-C-methyl-D-erythritol 2,4-cyclodiphosphate synthase" evidence="8">
    <location>
        <begin position="5"/>
        <end position="157"/>
    </location>
</feature>
<protein>
    <recommendedName>
        <fullName evidence="4">2-C-methyl-D-erythritol 2,4-cyclodiphosphate synthase</fullName>
        <ecNumber evidence="4">4.6.1.12</ecNumber>
    </recommendedName>
</protein>
<gene>
    <name evidence="9" type="ORF">UFOPK3444_01121</name>
</gene>
<dbReference type="Pfam" id="PF02542">
    <property type="entry name" value="YgbB"/>
    <property type="match status" value="1"/>
</dbReference>
<evidence type="ECO:0000256" key="1">
    <source>
        <dbReference type="ARBA" id="ARBA00000200"/>
    </source>
</evidence>
<evidence type="ECO:0000256" key="5">
    <source>
        <dbReference type="ARBA" id="ARBA00022723"/>
    </source>
</evidence>
<evidence type="ECO:0000256" key="3">
    <source>
        <dbReference type="ARBA" id="ARBA00004709"/>
    </source>
</evidence>
<comment type="pathway">
    <text evidence="3">Isoprenoid biosynthesis; isopentenyl diphosphate biosynthesis via DXP pathway; isopentenyl diphosphate from 1-deoxy-D-xylulose 5-phosphate: step 4/6.</text>
</comment>
<evidence type="ECO:0000256" key="6">
    <source>
        <dbReference type="ARBA" id="ARBA00023229"/>
    </source>
</evidence>
<evidence type="ECO:0000259" key="8">
    <source>
        <dbReference type="Pfam" id="PF02542"/>
    </source>
</evidence>
<evidence type="ECO:0000256" key="7">
    <source>
        <dbReference type="ARBA" id="ARBA00023239"/>
    </source>
</evidence>
<dbReference type="EMBL" id="CAFBLU010000018">
    <property type="protein sequence ID" value="CAB4877738.1"/>
    <property type="molecule type" value="Genomic_DNA"/>
</dbReference>
<dbReference type="PROSITE" id="PS01350">
    <property type="entry name" value="ISPF"/>
    <property type="match status" value="1"/>
</dbReference>
<proteinExistence type="inferred from homology"/>
<dbReference type="GO" id="GO:0046872">
    <property type="term" value="F:metal ion binding"/>
    <property type="evidence" value="ECO:0007669"/>
    <property type="project" value="UniProtKB-KW"/>
</dbReference>
<dbReference type="FunFam" id="3.30.1330.50:FF:000003">
    <property type="entry name" value="2-C-methyl-D-erythritol 2,4-cyclodiphosphate synthase"/>
    <property type="match status" value="1"/>
</dbReference>
<comment type="catalytic activity">
    <reaction evidence="1">
        <text>4-CDP-2-C-methyl-D-erythritol 2-phosphate = 2-C-methyl-D-erythritol 2,4-cyclic diphosphate + CMP</text>
        <dbReference type="Rhea" id="RHEA:23864"/>
        <dbReference type="ChEBI" id="CHEBI:57919"/>
        <dbReference type="ChEBI" id="CHEBI:58483"/>
        <dbReference type="ChEBI" id="CHEBI:60377"/>
        <dbReference type="EC" id="4.6.1.12"/>
    </reaction>
</comment>